<protein>
    <submittedName>
        <fullName evidence="2">Cu-processing system permease protein</fullName>
    </submittedName>
</protein>
<feature type="transmembrane region" description="Helical" evidence="1">
    <location>
        <begin position="241"/>
        <end position="261"/>
    </location>
</feature>
<dbReference type="GO" id="GO:0140359">
    <property type="term" value="F:ABC-type transporter activity"/>
    <property type="evidence" value="ECO:0007669"/>
    <property type="project" value="InterPro"/>
</dbReference>
<organism evidence="2 3">
    <name type="scientific">Hazenella coriacea</name>
    <dbReference type="NCBI Taxonomy" id="1179467"/>
    <lineage>
        <taxon>Bacteria</taxon>
        <taxon>Bacillati</taxon>
        <taxon>Bacillota</taxon>
        <taxon>Bacilli</taxon>
        <taxon>Bacillales</taxon>
        <taxon>Thermoactinomycetaceae</taxon>
        <taxon>Hazenella</taxon>
    </lineage>
</organism>
<keyword evidence="1" id="KW-1133">Transmembrane helix</keyword>
<evidence type="ECO:0000313" key="2">
    <source>
        <dbReference type="EMBL" id="TCS93606.1"/>
    </source>
</evidence>
<feature type="transmembrane region" description="Helical" evidence="1">
    <location>
        <begin position="97"/>
        <end position="120"/>
    </location>
</feature>
<feature type="transmembrane region" description="Helical" evidence="1">
    <location>
        <begin position="57"/>
        <end position="76"/>
    </location>
</feature>
<name>A0A4R3L7X3_9BACL</name>
<dbReference type="AlphaFoldDB" id="A0A4R3L7X3"/>
<dbReference type="OrthoDB" id="2680264at2"/>
<dbReference type="Pfam" id="PF12679">
    <property type="entry name" value="ABC2_membrane_2"/>
    <property type="match status" value="1"/>
</dbReference>
<gene>
    <name evidence="2" type="ORF">EDD58_10639</name>
</gene>
<feature type="transmembrane region" description="Helical" evidence="1">
    <location>
        <begin position="20"/>
        <end position="37"/>
    </location>
</feature>
<dbReference type="GO" id="GO:0005886">
    <property type="term" value="C:plasma membrane"/>
    <property type="evidence" value="ECO:0007669"/>
    <property type="project" value="UniProtKB-SubCell"/>
</dbReference>
<keyword evidence="1" id="KW-0812">Transmembrane</keyword>
<accession>A0A4R3L7X3</accession>
<feature type="transmembrane region" description="Helical" evidence="1">
    <location>
        <begin position="170"/>
        <end position="192"/>
    </location>
</feature>
<keyword evidence="1" id="KW-0472">Membrane</keyword>
<dbReference type="Proteomes" id="UP000294937">
    <property type="component" value="Unassembled WGS sequence"/>
</dbReference>
<reference evidence="2 3" key="1">
    <citation type="submission" date="2019-03" db="EMBL/GenBank/DDBJ databases">
        <title>Genomic Encyclopedia of Type Strains, Phase IV (KMG-IV): sequencing the most valuable type-strain genomes for metagenomic binning, comparative biology and taxonomic classification.</title>
        <authorList>
            <person name="Goeker M."/>
        </authorList>
    </citation>
    <scope>NUCLEOTIDE SEQUENCE [LARGE SCALE GENOMIC DNA]</scope>
    <source>
        <strain evidence="2 3">DSM 45707</strain>
    </source>
</reference>
<dbReference type="RefSeq" id="WP_131925462.1">
    <property type="nucleotide sequence ID" value="NZ_SMAG01000006.1"/>
</dbReference>
<proteinExistence type="predicted"/>
<dbReference type="PANTHER" id="PTHR43471">
    <property type="entry name" value="ABC TRANSPORTER PERMEASE"/>
    <property type="match status" value="1"/>
</dbReference>
<keyword evidence="3" id="KW-1185">Reference proteome</keyword>
<comment type="caution">
    <text evidence="2">The sequence shown here is derived from an EMBL/GenBank/DDBJ whole genome shotgun (WGS) entry which is preliminary data.</text>
</comment>
<evidence type="ECO:0000256" key="1">
    <source>
        <dbReference type="SAM" id="Phobius"/>
    </source>
</evidence>
<dbReference type="EMBL" id="SMAG01000006">
    <property type="protein sequence ID" value="TCS93606.1"/>
    <property type="molecule type" value="Genomic_DNA"/>
</dbReference>
<sequence>MNLWTICRFELRNMTRQRSFYTFLLLWVVVMSLVILIQQNIPNFGNYTNVTGTMFNLILYLLPLLTLVLSSFSITNERESGQWKLLLSYPVSSWEYLIGKFLGQFIAQWIILTGSLGFTVGLSPLFGVPLTFTWVLAVYLFAILLLFFFLLLGMLVGVQSATRWQALMRSIAIWFVLIMIWPIILISVLSFLPYPMIESAMKVILFINPAEWIRVWMVIQLNGGAVFGQTYDALFQSFQSWNGWLLLVVYMLVYTSLIGFITKWMMERNKTHG</sequence>
<feature type="transmembrane region" description="Helical" evidence="1">
    <location>
        <begin position="132"/>
        <end position="158"/>
    </location>
</feature>
<evidence type="ECO:0000313" key="3">
    <source>
        <dbReference type="Proteomes" id="UP000294937"/>
    </source>
</evidence>